<organism evidence="1 2">
    <name type="scientific">Clonorchis sinensis</name>
    <name type="common">Chinese liver fluke</name>
    <dbReference type="NCBI Taxonomy" id="79923"/>
    <lineage>
        <taxon>Eukaryota</taxon>
        <taxon>Metazoa</taxon>
        <taxon>Spiralia</taxon>
        <taxon>Lophotrochozoa</taxon>
        <taxon>Platyhelminthes</taxon>
        <taxon>Trematoda</taxon>
        <taxon>Digenea</taxon>
        <taxon>Opisthorchiida</taxon>
        <taxon>Opisthorchiata</taxon>
        <taxon>Opisthorchiidae</taxon>
        <taxon>Clonorchis</taxon>
    </lineage>
</organism>
<gene>
    <name evidence="1" type="ORF">CLF_103379</name>
</gene>
<reference key="2">
    <citation type="submission" date="2011-10" db="EMBL/GenBank/DDBJ databases">
        <title>The genome and transcriptome sequence of Clonorchis sinensis provide insights into the carcinogenic liver fluke.</title>
        <authorList>
            <person name="Wang X."/>
            <person name="Huang Y."/>
            <person name="Chen W."/>
            <person name="Liu H."/>
            <person name="Guo L."/>
            <person name="Chen Y."/>
            <person name="Luo F."/>
            <person name="Zhou W."/>
            <person name="Sun J."/>
            <person name="Mao Q."/>
            <person name="Liang P."/>
            <person name="Zhou C."/>
            <person name="Tian Y."/>
            <person name="Men J."/>
            <person name="Lv X."/>
            <person name="Huang L."/>
            <person name="Zhou J."/>
            <person name="Hu Y."/>
            <person name="Li R."/>
            <person name="Zhang F."/>
            <person name="Lei H."/>
            <person name="Li X."/>
            <person name="Hu X."/>
            <person name="Liang C."/>
            <person name="Xu J."/>
            <person name="Wu Z."/>
            <person name="Yu X."/>
        </authorList>
    </citation>
    <scope>NUCLEOTIDE SEQUENCE</scope>
    <source>
        <strain>Henan</strain>
    </source>
</reference>
<dbReference type="Proteomes" id="UP000008909">
    <property type="component" value="Unassembled WGS sequence"/>
</dbReference>
<dbReference type="EMBL" id="DF142976">
    <property type="protein sequence ID" value="GAA49669.1"/>
    <property type="molecule type" value="Genomic_DNA"/>
</dbReference>
<sequence length="246" mass="27606">MQPQVRVSDGAVTGERGLRVTKEDIVQDNCTLQGDQALGHSNTKNTQILIVRWKPTSGTGYGQCFLKIMSSELLRKRVASLKSVDYETRLAVHDLFLLKYHRLRWDLTLTYALFEQGLDSGFFTVNPANTRKRGYLAKVCRSAPVFVINSAVTNQVTRSETPEYMLHATATSNRARPPYHVEINVNNVPANFELNTDSAVTLCIDHDVELVVPQCVCFVSSSIYVVRVTAVTTMEPHARGLLMWPF</sequence>
<accession>G7Y9N5</accession>
<proteinExistence type="predicted"/>
<evidence type="ECO:0000313" key="2">
    <source>
        <dbReference type="Proteomes" id="UP000008909"/>
    </source>
</evidence>
<name>G7Y9N5_CLOSI</name>
<dbReference type="AlphaFoldDB" id="G7Y9N5"/>
<keyword evidence="2" id="KW-1185">Reference proteome</keyword>
<evidence type="ECO:0000313" key="1">
    <source>
        <dbReference type="EMBL" id="GAA49669.1"/>
    </source>
</evidence>
<protein>
    <submittedName>
        <fullName evidence="1">Uncharacterized protein</fullName>
    </submittedName>
</protein>
<reference evidence="1" key="1">
    <citation type="journal article" date="2011" name="Genome Biol.">
        <title>The draft genome of the carcinogenic human liver fluke Clonorchis sinensis.</title>
        <authorList>
            <person name="Wang X."/>
            <person name="Chen W."/>
            <person name="Huang Y."/>
            <person name="Sun J."/>
            <person name="Men J."/>
            <person name="Liu H."/>
            <person name="Luo F."/>
            <person name="Guo L."/>
            <person name="Lv X."/>
            <person name="Deng C."/>
            <person name="Zhou C."/>
            <person name="Fan Y."/>
            <person name="Li X."/>
            <person name="Huang L."/>
            <person name="Hu Y."/>
            <person name="Liang C."/>
            <person name="Hu X."/>
            <person name="Xu J."/>
            <person name="Yu X."/>
        </authorList>
    </citation>
    <scope>NUCLEOTIDE SEQUENCE [LARGE SCALE GENOMIC DNA]</scope>
    <source>
        <strain evidence="1">Henan</strain>
    </source>
</reference>